<feature type="compositionally biased region" description="Basic and acidic residues" evidence="1">
    <location>
        <begin position="20"/>
        <end position="29"/>
    </location>
</feature>
<feature type="region of interest" description="Disordered" evidence="1">
    <location>
        <begin position="20"/>
        <end position="67"/>
    </location>
</feature>
<dbReference type="AlphaFoldDB" id="A0A4U0U9B0"/>
<dbReference type="Proteomes" id="UP000310066">
    <property type="component" value="Unassembled WGS sequence"/>
</dbReference>
<reference evidence="2 3" key="1">
    <citation type="submission" date="2017-03" db="EMBL/GenBank/DDBJ databases">
        <title>Genomes of endolithic fungi from Antarctica.</title>
        <authorList>
            <person name="Coleine C."/>
            <person name="Masonjones S."/>
            <person name="Stajich J.E."/>
        </authorList>
    </citation>
    <scope>NUCLEOTIDE SEQUENCE [LARGE SCALE GENOMIC DNA]</scope>
    <source>
        <strain evidence="2 3">CCFEE 5311</strain>
    </source>
</reference>
<protein>
    <submittedName>
        <fullName evidence="2">Uncharacterized protein</fullName>
    </submittedName>
</protein>
<gene>
    <name evidence="2" type="ORF">B0A54_15317</name>
</gene>
<sequence>MQTGYAQPGRRVEAVDVEEVRRGEEREMEGQEEGVEVVGGEGCAEEDEEDVEEGRGEEGGEGEGEEDGLATYLAWILFSDYTGYAWRTMTFAQMSCLWVLGVFFF</sequence>
<evidence type="ECO:0000256" key="1">
    <source>
        <dbReference type="SAM" id="MobiDB-lite"/>
    </source>
</evidence>
<name>A0A4U0U9B0_9PEZI</name>
<evidence type="ECO:0000313" key="2">
    <source>
        <dbReference type="EMBL" id="TKA31262.1"/>
    </source>
</evidence>
<feature type="compositionally biased region" description="Acidic residues" evidence="1">
    <location>
        <begin position="43"/>
        <end position="52"/>
    </location>
</feature>
<organism evidence="2 3">
    <name type="scientific">Friedmanniomyces endolithicus</name>
    <dbReference type="NCBI Taxonomy" id="329885"/>
    <lineage>
        <taxon>Eukaryota</taxon>
        <taxon>Fungi</taxon>
        <taxon>Dikarya</taxon>
        <taxon>Ascomycota</taxon>
        <taxon>Pezizomycotina</taxon>
        <taxon>Dothideomycetes</taxon>
        <taxon>Dothideomycetidae</taxon>
        <taxon>Mycosphaerellales</taxon>
        <taxon>Teratosphaeriaceae</taxon>
        <taxon>Friedmanniomyces</taxon>
    </lineage>
</organism>
<comment type="caution">
    <text evidence="2">The sequence shown here is derived from an EMBL/GenBank/DDBJ whole genome shotgun (WGS) entry which is preliminary data.</text>
</comment>
<evidence type="ECO:0000313" key="3">
    <source>
        <dbReference type="Proteomes" id="UP000310066"/>
    </source>
</evidence>
<accession>A0A4U0U9B0</accession>
<proteinExistence type="predicted"/>
<dbReference type="EMBL" id="NAJP01000097">
    <property type="protein sequence ID" value="TKA31262.1"/>
    <property type="molecule type" value="Genomic_DNA"/>
</dbReference>